<keyword evidence="7" id="KW-0288">FMN</keyword>
<feature type="transmembrane region" description="Helical" evidence="7">
    <location>
        <begin position="43"/>
        <end position="63"/>
    </location>
</feature>
<organism evidence="9">
    <name type="scientific">Polynucleobacter sp. UK-FUSCHL-C3</name>
    <dbReference type="NCBI Taxonomy" id="2955208"/>
    <lineage>
        <taxon>Bacteria</taxon>
        <taxon>Pseudomonadati</taxon>
        <taxon>Pseudomonadota</taxon>
        <taxon>Betaproteobacteria</taxon>
        <taxon>Burkholderiales</taxon>
        <taxon>Burkholderiaceae</taxon>
        <taxon>Polynucleobacter</taxon>
    </lineage>
</organism>
<evidence type="ECO:0000256" key="7">
    <source>
        <dbReference type="HAMAP-Rule" id="MF_01207"/>
    </source>
</evidence>
<keyword evidence="7" id="KW-0349">Heme</keyword>
<feature type="domain" description="Ferric oxidoreductase" evidence="8">
    <location>
        <begin position="44"/>
        <end position="157"/>
    </location>
</feature>
<feature type="transmembrane region" description="Helical" evidence="7">
    <location>
        <begin position="7"/>
        <end position="28"/>
    </location>
</feature>
<evidence type="ECO:0000256" key="6">
    <source>
        <dbReference type="ARBA" id="ARBA00023136"/>
    </source>
</evidence>
<dbReference type="AlphaFoldDB" id="A0AAU8A5L1"/>
<feature type="transmembrane region" description="Helical" evidence="7">
    <location>
        <begin position="75"/>
        <end position="93"/>
    </location>
</feature>
<dbReference type="GO" id="GO:0020037">
    <property type="term" value="F:heme binding"/>
    <property type="evidence" value="ECO:0007669"/>
    <property type="project" value="UniProtKB-UniRule"/>
</dbReference>
<evidence type="ECO:0000256" key="3">
    <source>
        <dbReference type="ARBA" id="ARBA00022692"/>
    </source>
</evidence>
<evidence type="ECO:0000259" key="8">
    <source>
        <dbReference type="Pfam" id="PF01794"/>
    </source>
</evidence>
<keyword evidence="2 7" id="KW-0813">Transport</keyword>
<dbReference type="EMBL" id="CP099959">
    <property type="protein sequence ID" value="XCC58518.1"/>
    <property type="molecule type" value="Genomic_DNA"/>
</dbReference>
<dbReference type="GO" id="GO:0005886">
    <property type="term" value="C:plasma membrane"/>
    <property type="evidence" value="ECO:0007669"/>
    <property type="project" value="UniProtKB-SubCell"/>
</dbReference>
<feature type="transmembrane region" description="Helical" evidence="7">
    <location>
        <begin position="142"/>
        <end position="161"/>
    </location>
</feature>
<accession>A0AAU8A5L1</accession>
<keyword evidence="7" id="KW-0285">Flavoprotein</keyword>
<dbReference type="PANTHER" id="PTHR36964:SF1">
    <property type="entry name" value="PROTEIN-METHIONINE-SULFOXIDE REDUCTASE HEME-BINDING SUBUNIT MSRQ"/>
    <property type="match status" value="1"/>
</dbReference>
<dbReference type="GO" id="GO:0046872">
    <property type="term" value="F:metal ion binding"/>
    <property type="evidence" value="ECO:0007669"/>
    <property type="project" value="UniProtKB-KW"/>
</dbReference>
<reference evidence="9" key="1">
    <citation type="submission" date="2022-06" db="EMBL/GenBank/DDBJ databases">
        <title>New Polynucleobacter species.</title>
        <authorList>
            <person name="Hahn M.W."/>
        </authorList>
    </citation>
    <scope>NUCLEOTIDE SEQUENCE</scope>
    <source>
        <strain evidence="9">UK-FUSCHL-C3</strain>
    </source>
</reference>
<comment type="subcellular location">
    <subcellularLocation>
        <location evidence="7">Cell membrane</location>
        <topology evidence="7">Multi-pass membrane protein</topology>
    </subcellularLocation>
    <subcellularLocation>
        <location evidence="1">Membrane</location>
        <topology evidence="1">Multi-pass membrane protein</topology>
    </subcellularLocation>
</comment>
<evidence type="ECO:0000256" key="4">
    <source>
        <dbReference type="ARBA" id="ARBA00022989"/>
    </source>
</evidence>
<evidence type="ECO:0000256" key="1">
    <source>
        <dbReference type="ARBA" id="ARBA00004141"/>
    </source>
</evidence>
<comment type="function">
    <text evidence="7">Part of the MsrPQ system that repairs oxidized periplasmic proteins containing methionine sulfoxide residues (Met-O), using respiratory chain electrons. Thus protects these proteins from oxidative-stress damage caused by reactive species of oxygen and chlorine generated by the host defense mechanisms. MsrPQ is essential for the maintenance of envelope integrity under bleach stress, rescuing a wide series of structurally unrelated periplasmic proteins from methionine oxidation. MsrQ provides electrons for reduction to the reductase catalytic subunit MsrP, using the quinone pool of the respiratory chain.</text>
</comment>
<comment type="similarity">
    <text evidence="7">Belongs to the MsrQ family.</text>
</comment>
<dbReference type="GO" id="GO:0030091">
    <property type="term" value="P:protein repair"/>
    <property type="evidence" value="ECO:0007669"/>
    <property type="project" value="UniProtKB-UniRule"/>
</dbReference>
<gene>
    <name evidence="7" type="primary">msrQ</name>
    <name evidence="9" type="ORF">NKE59_04330</name>
</gene>
<comment type="cofactor">
    <cofactor evidence="7">
        <name>FMN</name>
        <dbReference type="ChEBI" id="CHEBI:58210"/>
    </cofactor>
    <text evidence="7">Binds 1 FMN per subunit.</text>
</comment>
<keyword evidence="5 7" id="KW-0408">Iron</keyword>
<feature type="transmembrane region" description="Helical" evidence="7">
    <location>
        <begin position="113"/>
        <end position="130"/>
    </location>
</feature>
<keyword evidence="7" id="KW-0249">Electron transport</keyword>
<dbReference type="GO" id="GO:0010181">
    <property type="term" value="F:FMN binding"/>
    <property type="evidence" value="ECO:0007669"/>
    <property type="project" value="UniProtKB-UniRule"/>
</dbReference>
<dbReference type="PANTHER" id="PTHR36964">
    <property type="entry name" value="PROTEIN-METHIONINE-SULFOXIDE REDUCTASE HEME-BINDING SUBUNIT MSRQ"/>
    <property type="match status" value="1"/>
</dbReference>
<keyword evidence="3 7" id="KW-0812">Transmembrane</keyword>
<dbReference type="InterPro" id="IPR013130">
    <property type="entry name" value="Fe3_Rdtase_TM_dom"/>
</dbReference>
<dbReference type="InterPro" id="IPR022837">
    <property type="entry name" value="MsrQ-like"/>
</dbReference>
<dbReference type="RefSeq" id="WP_353439770.1">
    <property type="nucleotide sequence ID" value="NZ_CP099959.1"/>
</dbReference>
<evidence type="ECO:0000256" key="5">
    <source>
        <dbReference type="ARBA" id="ARBA00023004"/>
    </source>
</evidence>
<evidence type="ECO:0000313" key="9">
    <source>
        <dbReference type="EMBL" id="XCC58518.1"/>
    </source>
</evidence>
<feature type="transmembrane region" description="Helical" evidence="7">
    <location>
        <begin position="173"/>
        <end position="190"/>
    </location>
</feature>
<comment type="cofactor">
    <cofactor evidence="7">
        <name>heme b</name>
        <dbReference type="ChEBI" id="CHEBI:60344"/>
    </cofactor>
    <text evidence="7">Binds 1 heme b (iron(II)-protoporphyrin IX) group per subunit.</text>
</comment>
<protein>
    <recommendedName>
        <fullName evidence="7">Protein-methionine-sulfoxide reductase heme-binding subunit MsrQ</fullName>
    </recommendedName>
    <alternativeName>
        <fullName evidence="7">Flavocytochrome MsrQ</fullName>
    </alternativeName>
</protein>
<comment type="subunit">
    <text evidence="7">Heterodimer of a catalytic subunit (MsrP) and a heme-binding subunit (MsrQ).</text>
</comment>
<proteinExistence type="inferred from homology"/>
<keyword evidence="7" id="KW-0479">Metal-binding</keyword>
<dbReference type="HAMAP" id="MF_01207">
    <property type="entry name" value="MsrQ"/>
    <property type="match status" value="1"/>
</dbReference>
<dbReference type="GO" id="GO:0009055">
    <property type="term" value="F:electron transfer activity"/>
    <property type="evidence" value="ECO:0007669"/>
    <property type="project" value="UniProtKB-UniRule"/>
</dbReference>
<name>A0AAU8A5L1_9BURK</name>
<dbReference type="GO" id="GO:0016679">
    <property type="term" value="F:oxidoreductase activity, acting on diphenols and related substances as donors"/>
    <property type="evidence" value="ECO:0007669"/>
    <property type="project" value="TreeGrafter"/>
</dbReference>
<keyword evidence="4 7" id="KW-1133">Transmembrane helix</keyword>
<keyword evidence="7" id="KW-1003">Cell membrane</keyword>
<sequence length="200" mass="23307">MPGITSIKYFVFALALIPLVRLLVLGYLGDLTANPVEFITRSTGTWTITFLCITLSMSPMRWMSGWSGWIQLRRMLGLFTFFYAFLHFTIWYWLDHNLDAKAMIDDVIERPFITVGFLGFVCMSLLAMSSNQMAMRWLGRKWSLLHRLIYLIAILGVLHYLWHKAGKNDFEVVYIYAGIIFLLLVIRVPVIQKRLTRTRS</sequence>
<evidence type="ECO:0000256" key="2">
    <source>
        <dbReference type="ARBA" id="ARBA00022448"/>
    </source>
</evidence>
<dbReference type="Pfam" id="PF01794">
    <property type="entry name" value="Ferric_reduct"/>
    <property type="match status" value="1"/>
</dbReference>
<keyword evidence="6 7" id="KW-0472">Membrane</keyword>